<protein>
    <recommendedName>
        <fullName evidence="1">Clr5 domain-containing protein</fullName>
    </recommendedName>
</protein>
<dbReference type="InterPro" id="IPR025676">
    <property type="entry name" value="Clr5_dom"/>
</dbReference>
<sequence>MPTDLTEDDWDSHQATIWSLYLTKDRKLQGPGGVMQEMSTKYGFSATKAQYERRFKKWGFQKNKKKDVWEAIALKVTKRKRDNKESEVRIDGAVVSVKKLRKELSRYGYEAAFPHEFQSNHYPLNFSDV</sequence>
<dbReference type="PANTHER" id="PTHR38788">
    <property type="entry name" value="CLR5 DOMAIN-CONTAINING PROTEIN"/>
    <property type="match status" value="1"/>
</dbReference>
<reference evidence="2" key="1">
    <citation type="journal article" date="2020" name="Stud. Mycol.">
        <title>101 Dothideomycetes genomes: a test case for predicting lifestyles and emergence of pathogens.</title>
        <authorList>
            <person name="Haridas S."/>
            <person name="Albert R."/>
            <person name="Binder M."/>
            <person name="Bloem J."/>
            <person name="Labutti K."/>
            <person name="Salamov A."/>
            <person name="Andreopoulos B."/>
            <person name="Baker S."/>
            <person name="Barry K."/>
            <person name="Bills G."/>
            <person name="Bluhm B."/>
            <person name="Cannon C."/>
            <person name="Castanera R."/>
            <person name="Culley D."/>
            <person name="Daum C."/>
            <person name="Ezra D."/>
            <person name="Gonzalez J."/>
            <person name="Henrissat B."/>
            <person name="Kuo A."/>
            <person name="Liang C."/>
            <person name="Lipzen A."/>
            <person name="Lutzoni F."/>
            <person name="Magnuson J."/>
            <person name="Mondo S."/>
            <person name="Nolan M."/>
            <person name="Ohm R."/>
            <person name="Pangilinan J."/>
            <person name="Park H.-J."/>
            <person name="Ramirez L."/>
            <person name="Alfaro M."/>
            <person name="Sun H."/>
            <person name="Tritt A."/>
            <person name="Yoshinaga Y."/>
            <person name="Zwiers L.-H."/>
            <person name="Turgeon B."/>
            <person name="Goodwin S."/>
            <person name="Spatafora J."/>
            <person name="Crous P."/>
            <person name="Grigoriev I."/>
        </authorList>
    </citation>
    <scope>NUCLEOTIDE SEQUENCE</scope>
    <source>
        <strain evidence="2">CBS 207.26</strain>
    </source>
</reference>
<evidence type="ECO:0000259" key="1">
    <source>
        <dbReference type="Pfam" id="PF14420"/>
    </source>
</evidence>
<dbReference type="AlphaFoldDB" id="A0A6A6DQ11"/>
<evidence type="ECO:0000313" key="3">
    <source>
        <dbReference type="Proteomes" id="UP000800200"/>
    </source>
</evidence>
<dbReference type="Pfam" id="PF14420">
    <property type="entry name" value="Clr5"/>
    <property type="match status" value="1"/>
</dbReference>
<keyword evidence="3" id="KW-1185">Reference proteome</keyword>
<feature type="domain" description="Clr5" evidence="1">
    <location>
        <begin position="7"/>
        <end position="62"/>
    </location>
</feature>
<dbReference type="EMBL" id="ML994652">
    <property type="protein sequence ID" value="KAF2181591.1"/>
    <property type="molecule type" value="Genomic_DNA"/>
</dbReference>
<proteinExistence type="predicted"/>
<name>A0A6A6DQ11_9PEZI</name>
<dbReference type="PANTHER" id="PTHR38788:SF3">
    <property type="entry name" value="CLR5 DOMAIN-CONTAINING PROTEIN"/>
    <property type="match status" value="1"/>
</dbReference>
<organism evidence="2 3">
    <name type="scientific">Zopfia rhizophila CBS 207.26</name>
    <dbReference type="NCBI Taxonomy" id="1314779"/>
    <lineage>
        <taxon>Eukaryota</taxon>
        <taxon>Fungi</taxon>
        <taxon>Dikarya</taxon>
        <taxon>Ascomycota</taxon>
        <taxon>Pezizomycotina</taxon>
        <taxon>Dothideomycetes</taxon>
        <taxon>Dothideomycetes incertae sedis</taxon>
        <taxon>Zopfiaceae</taxon>
        <taxon>Zopfia</taxon>
    </lineage>
</organism>
<dbReference type="Proteomes" id="UP000800200">
    <property type="component" value="Unassembled WGS sequence"/>
</dbReference>
<evidence type="ECO:0000313" key="2">
    <source>
        <dbReference type="EMBL" id="KAF2181591.1"/>
    </source>
</evidence>
<accession>A0A6A6DQ11</accession>
<dbReference type="OrthoDB" id="3910313at2759"/>
<gene>
    <name evidence="2" type="ORF">K469DRAFT_588973</name>
</gene>